<gene>
    <name evidence="1" type="ORF">BleG1_1071</name>
</gene>
<dbReference type="eggNOG" id="ENOG5030DXC">
    <property type="taxonomic scope" value="Bacteria"/>
</dbReference>
<dbReference type="InterPro" id="IPR011009">
    <property type="entry name" value="Kinase-like_dom_sf"/>
</dbReference>
<evidence type="ECO:0000313" key="1">
    <source>
        <dbReference type="EMBL" id="AIC93674.1"/>
    </source>
</evidence>
<proteinExistence type="predicted"/>
<keyword evidence="1" id="KW-0418">Kinase</keyword>
<dbReference type="OrthoDB" id="9800774at2"/>
<dbReference type="EMBL" id="CP003923">
    <property type="protein sequence ID" value="AIC93674.1"/>
    <property type="molecule type" value="Genomic_DNA"/>
</dbReference>
<keyword evidence="1" id="KW-0808">Transferase</keyword>
<dbReference type="GO" id="GO:0016301">
    <property type="term" value="F:kinase activity"/>
    <property type="evidence" value="ECO:0007669"/>
    <property type="project" value="UniProtKB-KW"/>
</dbReference>
<dbReference type="Pfam" id="PF01633">
    <property type="entry name" value="Choline_kinase"/>
    <property type="match status" value="1"/>
</dbReference>
<reference evidence="1 2" key="1">
    <citation type="journal article" date="2014" name="Gene">
        <title>A comparative genomic analysis of the alkalitolerant soil bacterium Bacillus lehensis G1.</title>
        <authorList>
            <person name="Noor Y.M."/>
            <person name="Samsulrizal N.H."/>
            <person name="Jema'on N.A."/>
            <person name="Low K.O."/>
            <person name="Ramli A.N."/>
            <person name="Alias N.I."/>
            <person name="Damis S.I."/>
            <person name="Fuzi S.F."/>
            <person name="Isa M.N."/>
            <person name="Murad A.M."/>
            <person name="Raih M.F."/>
            <person name="Bakar F.D."/>
            <person name="Najimudin N."/>
            <person name="Mahadi N.M."/>
            <person name="Illias R.M."/>
        </authorList>
    </citation>
    <scope>NUCLEOTIDE SEQUENCE [LARGE SCALE GENOMIC DNA]</scope>
    <source>
        <strain evidence="1 2">G1</strain>
    </source>
</reference>
<organism evidence="1 2">
    <name type="scientific">Shouchella lehensis G1</name>
    <dbReference type="NCBI Taxonomy" id="1246626"/>
    <lineage>
        <taxon>Bacteria</taxon>
        <taxon>Bacillati</taxon>
        <taxon>Bacillota</taxon>
        <taxon>Bacilli</taxon>
        <taxon>Bacillales</taxon>
        <taxon>Bacillaceae</taxon>
        <taxon>Shouchella</taxon>
    </lineage>
</organism>
<keyword evidence="2" id="KW-1185">Reference proteome</keyword>
<dbReference type="Gene3D" id="3.90.1200.10">
    <property type="match status" value="1"/>
</dbReference>
<dbReference type="KEGG" id="ble:BleG1_1071"/>
<dbReference type="RefSeq" id="WP_038478044.1">
    <property type="nucleotide sequence ID" value="NZ_CP003923.1"/>
</dbReference>
<accession>A0A060M0R6</accession>
<sequence length="272" mass="32439">MFSLPLHLNNFFTYKEINFIGNELKNKNRITFYNDQFFIKASRHEDLESFKLMKHEIFVYNYLKNHLKIIPPILWFYEDSSLSMFIMANLKDFPLATKRDAYCLNQSVNVNLIIEKIKTISHIPIPTTWNVTDNRQEKIERYIFNVQSFLQIPIKQKLTALLKTIPANSTFVFSHGDLLPMNIFYSKNDITFIDWEWAGIRSKYYDKTLFLLFSNDPSQVITRYSLMKETMIWDTLFLSLRELNNLNRVKHLPLFNKNIPKWIKALSVTLEL</sequence>
<dbReference type="AlphaFoldDB" id="A0A060M0R6"/>
<protein>
    <submittedName>
        <fullName evidence="1">Protein kinase</fullName>
    </submittedName>
</protein>
<evidence type="ECO:0000313" key="2">
    <source>
        <dbReference type="Proteomes" id="UP000027142"/>
    </source>
</evidence>
<dbReference type="Proteomes" id="UP000027142">
    <property type="component" value="Chromosome"/>
</dbReference>
<dbReference type="HOGENOM" id="CLU_1021783_0_0_9"/>
<name>A0A060M0R6_9BACI</name>
<dbReference type="PATRIC" id="fig|1246626.3.peg.1075"/>
<dbReference type="SUPFAM" id="SSF56112">
    <property type="entry name" value="Protein kinase-like (PK-like)"/>
    <property type="match status" value="1"/>
</dbReference>